<proteinExistence type="predicted"/>
<dbReference type="EMBL" id="CM055743">
    <property type="protein sequence ID" value="KAJ8000009.1"/>
    <property type="molecule type" value="Genomic_DNA"/>
</dbReference>
<evidence type="ECO:0000313" key="1">
    <source>
        <dbReference type="EMBL" id="KAJ8000009.1"/>
    </source>
</evidence>
<sequence length="80" mass="9180">MFSQGPDAVQNLFVKNRQGPVVQTDRKCAYVLRVDFNNTPNPSIHTQHPQIAPENDFQPHKQTVDSEPERHAEVKSTRKE</sequence>
<organism evidence="1 2">
    <name type="scientific">Dallia pectoralis</name>
    <name type="common">Alaska blackfish</name>
    <dbReference type="NCBI Taxonomy" id="75939"/>
    <lineage>
        <taxon>Eukaryota</taxon>
        <taxon>Metazoa</taxon>
        <taxon>Chordata</taxon>
        <taxon>Craniata</taxon>
        <taxon>Vertebrata</taxon>
        <taxon>Euteleostomi</taxon>
        <taxon>Actinopterygii</taxon>
        <taxon>Neopterygii</taxon>
        <taxon>Teleostei</taxon>
        <taxon>Protacanthopterygii</taxon>
        <taxon>Esociformes</taxon>
        <taxon>Umbridae</taxon>
        <taxon>Dallia</taxon>
    </lineage>
</organism>
<accession>A0ACC2G8M8</accession>
<protein>
    <submittedName>
        <fullName evidence="1">Uncharacterized protein</fullName>
    </submittedName>
</protein>
<dbReference type="Proteomes" id="UP001157502">
    <property type="component" value="Chromosome 16"/>
</dbReference>
<name>A0ACC2G8M8_DALPE</name>
<gene>
    <name evidence="1" type="ORF">DPEC_G00200360</name>
</gene>
<reference evidence="1" key="1">
    <citation type="submission" date="2021-05" db="EMBL/GenBank/DDBJ databases">
        <authorList>
            <person name="Pan Q."/>
            <person name="Jouanno E."/>
            <person name="Zahm M."/>
            <person name="Klopp C."/>
            <person name="Cabau C."/>
            <person name="Louis A."/>
            <person name="Berthelot C."/>
            <person name="Parey E."/>
            <person name="Roest Crollius H."/>
            <person name="Montfort J."/>
            <person name="Robinson-Rechavi M."/>
            <person name="Bouchez O."/>
            <person name="Lampietro C."/>
            <person name="Lopez Roques C."/>
            <person name="Donnadieu C."/>
            <person name="Postlethwait J."/>
            <person name="Bobe J."/>
            <person name="Dillon D."/>
            <person name="Chandos A."/>
            <person name="von Hippel F."/>
            <person name="Guiguen Y."/>
        </authorList>
    </citation>
    <scope>NUCLEOTIDE SEQUENCE</scope>
    <source>
        <strain evidence="1">YG-Jan2019</strain>
    </source>
</reference>
<keyword evidence="2" id="KW-1185">Reference proteome</keyword>
<evidence type="ECO:0000313" key="2">
    <source>
        <dbReference type="Proteomes" id="UP001157502"/>
    </source>
</evidence>
<comment type="caution">
    <text evidence="1">The sequence shown here is derived from an EMBL/GenBank/DDBJ whole genome shotgun (WGS) entry which is preliminary data.</text>
</comment>